<proteinExistence type="predicted"/>
<keyword evidence="2" id="KW-1185">Reference proteome</keyword>
<sequence length="77" mass="8407">MIWSTPQPDFARLAAGFGVKGITVRNPDDFGEIDHALAVEDRPVVIDVRINGEVELAVSWEIAKHLSQGLSGKKHLS</sequence>
<gene>
    <name evidence="1" type="ORF">OG835_41505</name>
</gene>
<name>A0ACD4ZWN6_9ACTN</name>
<evidence type="ECO:0000313" key="1">
    <source>
        <dbReference type="EMBL" id="WSC02819.1"/>
    </source>
</evidence>
<protein>
    <submittedName>
        <fullName evidence="1">Thiamine pyrophosphate-dependent enzyme</fullName>
    </submittedName>
</protein>
<dbReference type="EMBL" id="CP109109">
    <property type="protein sequence ID" value="WSC02819.1"/>
    <property type="molecule type" value="Genomic_DNA"/>
</dbReference>
<accession>A0ACD4ZWN6</accession>
<dbReference type="Proteomes" id="UP001348369">
    <property type="component" value="Chromosome"/>
</dbReference>
<reference evidence="1" key="1">
    <citation type="submission" date="2022-10" db="EMBL/GenBank/DDBJ databases">
        <title>The complete genomes of actinobacterial strains from the NBC collection.</title>
        <authorList>
            <person name="Joergensen T.S."/>
            <person name="Alvarez Arevalo M."/>
            <person name="Sterndorff E.B."/>
            <person name="Faurdal D."/>
            <person name="Vuksanovic O."/>
            <person name="Mourched A.-S."/>
            <person name="Charusanti P."/>
            <person name="Shaw S."/>
            <person name="Blin K."/>
            <person name="Weber T."/>
        </authorList>
    </citation>
    <scope>NUCLEOTIDE SEQUENCE</scope>
    <source>
        <strain evidence="1">NBC 01771</strain>
    </source>
</reference>
<organism evidence="1 2">
    <name type="scientific">Streptomyces scopuliridis</name>
    <dbReference type="NCBI Taxonomy" id="452529"/>
    <lineage>
        <taxon>Bacteria</taxon>
        <taxon>Bacillati</taxon>
        <taxon>Actinomycetota</taxon>
        <taxon>Actinomycetes</taxon>
        <taxon>Kitasatosporales</taxon>
        <taxon>Streptomycetaceae</taxon>
        <taxon>Streptomyces</taxon>
    </lineage>
</organism>
<evidence type="ECO:0000313" key="2">
    <source>
        <dbReference type="Proteomes" id="UP001348369"/>
    </source>
</evidence>